<evidence type="ECO:0000313" key="13">
    <source>
        <dbReference type="Proteomes" id="UP000002026"/>
    </source>
</evidence>
<dbReference type="PROSITE" id="PS50893">
    <property type="entry name" value="ABC_TRANSPORTER_2"/>
    <property type="match status" value="1"/>
</dbReference>
<dbReference type="PANTHER" id="PTHR43394">
    <property type="entry name" value="ATP-DEPENDENT PERMEASE MDL1, MITOCHONDRIAL"/>
    <property type="match status" value="1"/>
</dbReference>
<evidence type="ECO:0000256" key="9">
    <source>
        <dbReference type="SAM" id="Phobius"/>
    </source>
</evidence>
<dbReference type="GO" id="GO:0045454">
    <property type="term" value="P:cell redox homeostasis"/>
    <property type="evidence" value="ECO:0007669"/>
    <property type="project" value="InterPro"/>
</dbReference>
<dbReference type="FunFam" id="3.40.50.300:FF:000299">
    <property type="entry name" value="ABC transporter ATP-binding protein/permease"/>
    <property type="match status" value="1"/>
</dbReference>
<dbReference type="InterPro" id="IPR003439">
    <property type="entry name" value="ABC_transporter-like_ATP-bd"/>
</dbReference>
<protein>
    <submittedName>
        <fullName evidence="12">Cysteine export CydDC family ABC transporter permease subunit/ATP-binding protein CydC</fullName>
    </submittedName>
</protein>
<dbReference type="HOGENOM" id="CLU_000604_84_9_11"/>
<feature type="transmembrane region" description="Helical" evidence="9">
    <location>
        <begin position="249"/>
        <end position="268"/>
    </location>
</feature>
<accession>C7N652</accession>
<keyword evidence="13" id="KW-1185">Reference proteome</keyword>
<evidence type="ECO:0000256" key="7">
    <source>
        <dbReference type="ARBA" id="ARBA00022989"/>
    </source>
</evidence>
<keyword evidence="7 9" id="KW-1133">Transmembrane helix</keyword>
<dbReference type="SUPFAM" id="SSF52540">
    <property type="entry name" value="P-loop containing nucleoside triphosphate hydrolases"/>
    <property type="match status" value="1"/>
</dbReference>
<proteinExistence type="predicted"/>
<dbReference type="Gene3D" id="3.40.50.300">
    <property type="entry name" value="P-loop containing nucleotide triphosphate hydrolases"/>
    <property type="match status" value="1"/>
</dbReference>
<keyword evidence="4 9" id="KW-0812">Transmembrane</keyword>
<dbReference type="InterPro" id="IPR027417">
    <property type="entry name" value="P-loop_NTPase"/>
</dbReference>
<name>C7N652_SLAHD</name>
<organism evidence="12 13">
    <name type="scientific">Slackia heliotrinireducens (strain ATCC 29202 / DSM 20476 / NCTC 11029 / RHS 1)</name>
    <name type="common">Peptococcus heliotrinreducens</name>
    <dbReference type="NCBI Taxonomy" id="471855"/>
    <lineage>
        <taxon>Bacteria</taxon>
        <taxon>Bacillati</taxon>
        <taxon>Actinomycetota</taxon>
        <taxon>Coriobacteriia</taxon>
        <taxon>Eggerthellales</taxon>
        <taxon>Eggerthellaceae</taxon>
        <taxon>Slackia</taxon>
    </lineage>
</organism>
<dbReference type="RefSeq" id="WP_012798489.1">
    <property type="nucleotide sequence ID" value="NC_013165.1"/>
</dbReference>
<keyword evidence="2" id="KW-0813">Transport</keyword>
<dbReference type="CDD" id="cd03247">
    <property type="entry name" value="ABCC_cytochrome_bd"/>
    <property type="match status" value="1"/>
</dbReference>
<gene>
    <name evidence="12" type="ordered locus">Shel_13640</name>
</gene>
<dbReference type="InterPro" id="IPR014223">
    <property type="entry name" value="ABC_CydC/D"/>
</dbReference>
<evidence type="ECO:0000256" key="3">
    <source>
        <dbReference type="ARBA" id="ARBA00022475"/>
    </source>
</evidence>
<dbReference type="eggNOG" id="COG4987">
    <property type="taxonomic scope" value="Bacteria"/>
</dbReference>
<evidence type="ECO:0000259" key="11">
    <source>
        <dbReference type="PROSITE" id="PS50929"/>
    </source>
</evidence>
<dbReference type="STRING" id="471855.Shel_13640"/>
<feature type="transmembrane region" description="Helical" evidence="9">
    <location>
        <begin position="138"/>
        <end position="158"/>
    </location>
</feature>
<keyword evidence="3" id="KW-1003">Cell membrane</keyword>
<dbReference type="Proteomes" id="UP000002026">
    <property type="component" value="Chromosome"/>
</dbReference>
<feature type="transmembrane region" description="Helical" evidence="9">
    <location>
        <begin position="164"/>
        <end position="184"/>
    </location>
</feature>
<dbReference type="SUPFAM" id="SSF90123">
    <property type="entry name" value="ABC transporter transmembrane region"/>
    <property type="match status" value="1"/>
</dbReference>
<evidence type="ECO:0000313" key="12">
    <source>
        <dbReference type="EMBL" id="ACV22387.1"/>
    </source>
</evidence>
<feature type="transmembrane region" description="Helical" evidence="9">
    <location>
        <begin position="280"/>
        <end position="299"/>
    </location>
</feature>
<dbReference type="InterPro" id="IPR039421">
    <property type="entry name" value="Type_1_exporter"/>
</dbReference>
<dbReference type="InterPro" id="IPR003593">
    <property type="entry name" value="AAA+_ATPase"/>
</dbReference>
<feature type="transmembrane region" description="Helical" evidence="9">
    <location>
        <begin position="54"/>
        <end position="72"/>
    </location>
</feature>
<feature type="transmembrane region" description="Helical" evidence="9">
    <location>
        <begin position="20"/>
        <end position="39"/>
    </location>
</feature>
<dbReference type="SMART" id="SM00382">
    <property type="entry name" value="AAA"/>
    <property type="match status" value="1"/>
</dbReference>
<dbReference type="AlphaFoldDB" id="C7N652"/>
<comment type="subcellular location">
    <subcellularLocation>
        <location evidence="1">Cell membrane</location>
        <topology evidence="1">Multi-pass membrane protein</topology>
    </subcellularLocation>
</comment>
<keyword evidence="5" id="KW-0547">Nucleotide-binding</keyword>
<dbReference type="GO" id="GO:0016887">
    <property type="term" value="F:ATP hydrolysis activity"/>
    <property type="evidence" value="ECO:0007669"/>
    <property type="project" value="InterPro"/>
</dbReference>
<dbReference type="InterPro" id="IPR036640">
    <property type="entry name" value="ABC1_TM_sf"/>
</dbReference>
<dbReference type="NCBIfam" id="TIGR02868">
    <property type="entry name" value="CydC"/>
    <property type="match status" value="1"/>
</dbReference>
<dbReference type="GO" id="GO:0005886">
    <property type="term" value="C:plasma membrane"/>
    <property type="evidence" value="ECO:0007669"/>
    <property type="project" value="UniProtKB-SubCell"/>
</dbReference>
<evidence type="ECO:0000259" key="10">
    <source>
        <dbReference type="PROSITE" id="PS50893"/>
    </source>
</evidence>
<dbReference type="PROSITE" id="PS50929">
    <property type="entry name" value="ABC_TM1F"/>
    <property type="match status" value="1"/>
</dbReference>
<dbReference type="GO" id="GO:0015421">
    <property type="term" value="F:ABC-type oligopeptide transporter activity"/>
    <property type="evidence" value="ECO:0007669"/>
    <property type="project" value="TreeGrafter"/>
</dbReference>
<keyword evidence="6 12" id="KW-0067">ATP-binding</keyword>
<evidence type="ECO:0000256" key="5">
    <source>
        <dbReference type="ARBA" id="ARBA00022741"/>
    </source>
</evidence>
<dbReference type="Pfam" id="PF00005">
    <property type="entry name" value="ABC_tran"/>
    <property type="match status" value="1"/>
</dbReference>
<sequence>MSRSEDRWVRPYFSKYRKPLVAALFLGVVTYVAATMLMFESGYAISATGERPEGGVLTVFIPIVIVQVCALGKPVTHYFERLFSHDWVFRMTSDMRRRLYDVIERNAVRMRGTHRTGDYLGYIAEDIGHVQNLYLRTIFPTVIAWLVYALLIAALGLFDIRFALAMALILAATCVLLPLASMLVNRARIERRKSLRSSLYGDLADNVLGATDWVFSGRSGECQGRTQAAAAQERAVQASLNRYERGNNLVLSIVFAIGVCVVLVWAGGGLGYDPGIEANYIAAFALGFFPLIDAFTPLSPALTQVNIYRDTIDRLNALPPEELRRDCGKTPASADMHVDGVGFSYPGTERLVLNQVSLHIPAGQKVAILGRSGSGKSTLASLIRGEYAPDTGSVCIGGVPTFELSDALTQYIGVIQQNPYLFNKTLRDNLKLGNPEATDEQVLDALERVHLGGLVAGLPDGLDTMVDEAGKRFSGGERHRIAIARILLANTPVVLLDEPTVGLDPITEQALLETLFETCADRTLIMITHHLQGADMFDRIVFIEDGALAMDGSPAHLAATEERYRNLLAFDRGL</sequence>
<dbReference type="GO" id="GO:0034775">
    <property type="term" value="P:glutathione transmembrane transport"/>
    <property type="evidence" value="ECO:0007669"/>
    <property type="project" value="InterPro"/>
</dbReference>
<evidence type="ECO:0000256" key="2">
    <source>
        <dbReference type="ARBA" id="ARBA00022448"/>
    </source>
</evidence>
<feature type="domain" description="ABC transmembrane type-1" evidence="11">
    <location>
        <begin position="21"/>
        <end position="305"/>
    </location>
</feature>
<evidence type="ECO:0000256" key="1">
    <source>
        <dbReference type="ARBA" id="ARBA00004651"/>
    </source>
</evidence>
<dbReference type="Gene3D" id="1.20.1560.10">
    <property type="entry name" value="ABC transporter type 1, transmembrane domain"/>
    <property type="match status" value="1"/>
</dbReference>
<dbReference type="PANTHER" id="PTHR43394:SF1">
    <property type="entry name" value="ATP-BINDING CASSETTE SUB-FAMILY B MEMBER 10, MITOCHONDRIAL"/>
    <property type="match status" value="1"/>
</dbReference>
<evidence type="ECO:0000256" key="8">
    <source>
        <dbReference type="ARBA" id="ARBA00023136"/>
    </source>
</evidence>
<feature type="domain" description="ABC transporter" evidence="10">
    <location>
        <begin position="336"/>
        <end position="570"/>
    </location>
</feature>
<evidence type="ECO:0000256" key="6">
    <source>
        <dbReference type="ARBA" id="ARBA00022840"/>
    </source>
</evidence>
<dbReference type="InterPro" id="IPR011527">
    <property type="entry name" value="ABC1_TM_dom"/>
</dbReference>
<dbReference type="GO" id="GO:0005524">
    <property type="term" value="F:ATP binding"/>
    <property type="evidence" value="ECO:0007669"/>
    <property type="project" value="UniProtKB-KW"/>
</dbReference>
<reference evidence="12 13" key="1">
    <citation type="journal article" date="2009" name="Stand. Genomic Sci.">
        <title>Complete genome sequence of Slackia heliotrinireducens type strain (RHS 1).</title>
        <authorList>
            <person name="Pukall R."/>
            <person name="Lapidus A."/>
            <person name="Nolan M."/>
            <person name="Copeland A."/>
            <person name="Glavina Del Rio T."/>
            <person name="Lucas S."/>
            <person name="Chen F."/>
            <person name="Tice H."/>
            <person name="Cheng J.F."/>
            <person name="Chertkov O."/>
            <person name="Bruce D."/>
            <person name="Goodwin L."/>
            <person name="Kuske C."/>
            <person name="Brettin T."/>
            <person name="Detter J.C."/>
            <person name="Han C."/>
            <person name="Pitluck S."/>
            <person name="Pati A."/>
            <person name="Mavrommatis K."/>
            <person name="Ivanova N."/>
            <person name="Ovchinnikova G."/>
            <person name="Chen A."/>
            <person name="Palaniappan K."/>
            <person name="Schneider S."/>
            <person name="Rohde M."/>
            <person name="Chain P."/>
            <person name="D'haeseleer P."/>
            <person name="Goker M."/>
            <person name="Bristow J."/>
            <person name="Eisen J.A."/>
            <person name="Markowitz V."/>
            <person name="Kyrpides N.C."/>
            <person name="Klenk H.P."/>
            <person name="Hugenholtz P."/>
        </authorList>
    </citation>
    <scope>NUCLEOTIDE SEQUENCE [LARGE SCALE GENOMIC DNA]</scope>
    <source>
        <strain evidence="13">ATCC 29202 / DSM 20476 / NCTC 11029 / RHS 1</strain>
    </source>
</reference>
<evidence type="ECO:0000256" key="4">
    <source>
        <dbReference type="ARBA" id="ARBA00022692"/>
    </source>
</evidence>
<keyword evidence="8 9" id="KW-0472">Membrane</keyword>
<dbReference type="EMBL" id="CP001684">
    <property type="protein sequence ID" value="ACV22387.1"/>
    <property type="molecule type" value="Genomic_DNA"/>
</dbReference>
<dbReference type="KEGG" id="shi:Shel_13640"/>